<proteinExistence type="predicted"/>
<keyword evidence="2" id="KW-1185">Reference proteome</keyword>
<dbReference type="Gene3D" id="3.40.50.1820">
    <property type="entry name" value="alpha/beta hydrolase"/>
    <property type="match status" value="1"/>
</dbReference>
<dbReference type="Pfam" id="PF00756">
    <property type="entry name" value="Esterase"/>
    <property type="match status" value="1"/>
</dbReference>
<accession>A0A4Q7MTG2</accession>
<evidence type="ECO:0000313" key="2">
    <source>
        <dbReference type="Proteomes" id="UP000293874"/>
    </source>
</evidence>
<dbReference type="Proteomes" id="UP000293874">
    <property type="component" value="Unassembled WGS sequence"/>
</dbReference>
<reference evidence="1 2" key="1">
    <citation type="submission" date="2019-02" db="EMBL/GenBank/DDBJ databases">
        <title>Genomic Encyclopedia of Type Strains, Phase IV (KMG-IV): sequencing the most valuable type-strain genomes for metagenomic binning, comparative biology and taxonomic classification.</title>
        <authorList>
            <person name="Goeker M."/>
        </authorList>
    </citation>
    <scope>NUCLEOTIDE SEQUENCE [LARGE SCALE GENOMIC DNA]</scope>
    <source>
        <strain evidence="1 2">DSM 18116</strain>
    </source>
</reference>
<dbReference type="PANTHER" id="PTHR48098">
    <property type="entry name" value="ENTEROCHELIN ESTERASE-RELATED"/>
    <property type="match status" value="1"/>
</dbReference>
<gene>
    <name evidence="1" type="ORF">EV199_3100</name>
</gene>
<organism evidence="1 2">
    <name type="scientific">Pseudobacter ginsenosidimutans</name>
    <dbReference type="NCBI Taxonomy" id="661488"/>
    <lineage>
        <taxon>Bacteria</taxon>
        <taxon>Pseudomonadati</taxon>
        <taxon>Bacteroidota</taxon>
        <taxon>Chitinophagia</taxon>
        <taxon>Chitinophagales</taxon>
        <taxon>Chitinophagaceae</taxon>
        <taxon>Pseudobacter</taxon>
    </lineage>
</organism>
<dbReference type="SUPFAM" id="SSF53474">
    <property type="entry name" value="alpha/beta-Hydrolases"/>
    <property type="match status" value="1"/>
</dbReference>
<dbReference type="InterPro" id="IPR029058">
    <property type="entry name" value="AB_hydrolase_fold"/>
</dbReference>
<dbReference type="InterPro" id="IPR000801">
    <property type="entry name" value="Esterase-like"/>
</dbReference>
<protein>
    <submittedName>
        <fullName evidence="1">Putative esterase</fullName>
    </submittedName>
</protein>
<evidence type="ECO:0000313" key="1">
    <source>
        <dbReference type="EMBL" id="RZS71199.1"/>
    </source>
</evidence>
<sequence>MKGGFYRLSILHFFICTIFVCPTPKKILQMKTLGLSLILLSAFIGTNAQNRIMVSLQNDLKGPYTGRLFVYTLKDTSKHFSMNFAEDEAAFSAEVFNWKNGQTIELPQYAIALNQRLPQLSSGYYKLIAILDTNTRDRGIAAPGNLFTRQEAILKVSEGKENTVELMLSHVFPAKTFPENDSIREVNFISDLLSRFKGYPVTIKAAVILPPGYEREANNTYPVVYVIPGWGGTHYQALSAGARKIYGVGTGKNKIYVFLNPELQNAYGPHAFVDSRVNGPCGKALVEELMPYIQKTFRASPDPRLNFLTGQSTGGYGAVWLALGYPEKFGGAWVTAPDPLDFSSFTGVDIYNDENYYTDSKGRERGINKVNGVFTSTLRKTFALEIFEANGGQQQAFDAEFGPADINGRPLKLFDEITGKINKTVANSWRLYDMAFYAESYAETLKKIKFPVRIYVGSNDNFLLNESALSFARKIKHLNLPIYVEEIPGADHFQVRNVSVTRNIQTEIDQLISMVKE</sequence>
<dbReference type="PANTHER" id="PTHR48098:SF3">
    <property type="entry name" value="IRON(III) ENTEROBACTIN ESTERASE"/>
    <property type="match status" value="1"/>
</dbReference>
<dbReference type="AlphaFoldDB" id="A0A4Q7MTG2"/>
<name>A0A4Q7MTG2_9BACT</name>
<dbReference type="EMBL" id="SGXA01000002">
    <property type="protein sequence ID" value="RZS71199.1"/>
    <property type="molecule type" value="Genomic_DNA"/>
</dbReference>
<comment type="caution">
    <text evidence="1">The sequence shown here is derived from an EMBL/GenBank/DDBJ whole genome shotgun (WGS) entry which is preliminary data.</text>
</comment>
<dbReference type="InterPro" id="IPR050583">
    <property type="entry name" value="Mycobacterial_A85_antigen"/>
</dbReference>